<accession>A0A4E0S0I1</accession>
<evidence type="ECO:0000313" key="2">
    <source>
        <dbReference type="EMBL" id="THD23600.1"/>
    </source>
</evidence>
<dbReference type="Proteomes" id="UP000230066">
    <property type="component" value="Unassembled WGS sequence"/>
</dbReference>
<dbReference type="AlphaFoldDB" id="A0A4E0S0I1"/>
<proteinExistence type="predicted"/>
<keyword evidence="1" id="KW-1133">Transmembrane helix</keyword>
<feature type="transmembrane region" description="Helical" evidence="1">
    <location>
        <begin position="401"/>
        <end position="420"/>
    </location>
</feature>
<evidence type="ECO:0000256" key="1">
    <source>
        <dbReference type="SAM" id="Phobius"/>
    </source>
</evidence>
<feature type="transmembrane region" description="Helical" evidence="1">
    <location>
        <begin position="47"/>
        <end position="70"/>
    </location>
</feature>
<organism evidence="2 3">
    <name type="scientific">Fasciola hepatica</name>
    <name type="common">Liver fluke</name>
    <dbReference type="NCBI Taxonomy" id="6192"/>
    <lineage>
        <taxon>Eukaryota</taxon>
        <taxon>Metazoa</taxon>
        <taxon>Spiralia</taxon>
        <taxon>Lophotrochozoa</taxon>
        <taxon>Platyhelminthes</taxon>
        <taxon>Trematoda</taxon>
        <taxon>Digenea</taxon>
        <taxon>Plagiorchiida</taxon>
        <taxon>Echinostomata</taxon>
        <taxon>Echinostomatoidea</taxon>
        <taxon>Fasciolidae</taxon>
        <taxon>Fasciola</taxon>
    </lineage>
</organism>
<protein>
    <submittedName>
        <fullName evidence="2">Uncharacterized protein</fullName>
    </submittedName>
</protein>
<keyword evidence="3" id="KW-1185">Reference proteome</keyword>
<keyword evidence="1" id="KW-0472">Membrane</keyword>
<feature type="transmembrane region" description="Helical" evidence="1">
    <location>
        <begin position="127"/>
        <end position="145"/>
    </location>
</feature>
<sequence>MPSFCVMHSQRATQEFSTQSNPDTYTSAGLVAYAYPRFKTQFGLDRVMLWLTVFIPVAQAAAILVLHAVAGVARCVPYDSNSEINTKSNFIDQACGLHLSSQVLQGLVRSGPLWDTAGSMQLQHECYPFILLITALIMLIPHVVYRRSIDRTARRDMCLVRSEMHSFRRAVGQELQYLQSISAHSVDSGVPANTLLSPGSTIPQVPGTQSNVVLRVPIGGQVPHQVYWSNDVNSGGTTAATVGANSLLSHTPAPTVVQVSSVPPVAPPQITSLPTTHRCGLLANNPIGPSSTPVALGYGDADFSAPGLLDLPCFHACHADWSLNTYLSAWQNTDFYWRRYLTKHAVLGVFQLTELIALVTLIAVHRGAPFAALFHCELQGSSGKHVSICTLQTTFLLNMSTLSWAALAVIGLVIQAVYFYSNFVHPFWLAADHGRYLGVDCRQPRSLSPGGVDETYRCFFADYIHLLAYTAFRDTQCEIRSLSVSYSPGLYRSDFHFISLLCIENADLIPDAIHVHFWTERYARLCRRRFRRPYWAIRRGSFGHLVRCEDLSMKFNFSKIRVKVEVNDFGF</sequence>
<gene>
    <name evidence="2" type="ORF">D915_005175</name>
</gene>
<comment type="caution">
    <text evidence="2">The sequence shown here is derived from an EMBL/GenBank/DDBJ whole genome shotgun (WGS) entry which is preliminary data.</text>
</comment>
<dbReference type="EMBL" id="JXXN02002054">
    <property type="protein sequence ID" value="THD23600.1"/>
    <property type="molecule type" value="Genomic_DNA"/>
</dbReference>
<name>A0A4E0S0I1_FASHE</name>
<evidence type="ECO:0000313" key="3">
    <source>
        <dbReference type="Proteomes" id="UP000230066"/>
    </source>
</evidence>
<feature type="transmembrane region" description="Helical" evidence="1">
    <location>
        <begin position="345"/>
        <end position="364"/>
    </location>
</feature>
<keyword evidence="1" id="KW-0812">Transmembrane</keyword>
<reference evidence="2" key="1">
    <citation type="submission" date="2019-03" db="EMBL/GenBank/DDBJ databases">
        <title>Improved annotation for the trematode Fasciola hepatica.</title>
        <authorList>
            <person name="Choi Y.-J."/>
            <person name="Martin J."/>
            <person name="Mitreva M."/>
        </authorList>
    </citation>
    <scope>NUCLEOTIDE SEQUENCE [LARGE SCALE GENOMIC DNA]</scope>
</reference>